<evidence type="ECO:0000313" key="2">
    <source>
        <dbReference type="Proteomes" id="UP001177021"/>
    </source>
</evidence>
<reference evidence="1" key="1">
    <citation type="submission" date="2023-10" db="EMBL/GenBank/DDBJ databases">
        <authorList>
            <person name="Rodriguez Cubillos JULIANA M."/>
            <person name="De Vega J."/>
        </authorList>
    </citation>
    <scope>NUCLEOTIDE SEQUENCE</scope>
</reference>
<proteinExistence type="predicted"/>
<accession>A0ACB0M3G1</accession>
<protein>
    <submittedName>
        <fullName evidence="1">Uncharacterized protein</fullName>
    </submittedName>
</protein>
<keyword evidence="2" id="KW-1185">Reference proteome</keyword>
<gene>
    <name evidence="1" type="ORF">MILVUS5_LOCUS38239</name>
</gene>
<comment type="caution">
    <text evidence="1">The sequence shown here is derived from an EMBL/GenBank/DDBJ whole genome shotgun (WGS) entry which is preliminary data.</text>
</comment>
<dbReference type="Proteomes" id="UP001177021">
    <property type="component" value="Unassembled WGS sequence"/>
</dbReference>
<organism evidence="1 2">
    <name type="scientific">Trifolium pratense</name>
    <name type="common">Red clover</name>
    <dbReference type="NCBI Taxonomy" id="57577"/>
    <lineage>
        <taxon>Eukaryota</taxon>
        <taxon>Viridiplantae</taxon>
        <taxon>Streptophyta</taxon>
        <taxon>Embryophyta</taxon>
        <taxon>Tracheophyta</taxon>
        <taxon>Spermatophyta</taxon>
        <taxon>Magnoliopsida</taxon>
        <taxon>eudicotyledons</taxon>
        <taxon>Gunneridae</taxon>
        <taxon>Pentapetalae</taxon>
        <taxon>rosids</taxon>
        <taxon>fabids</taxon>
        <taxon>Fabales</taxon>
        <taxon>Fabaceae</taxon>
        <taxon>Papilionoideae</taxon>
        <taxon>50 kb inversion clade</taxon>
        <taxon>NPAAA clade</taxon>
        <taxon>Hologalegina</taxon>
        <taxon>IRL clade</taxon>
        <taxon>Trifolieae</taxon>
        <taxon>Trifolium</taxon>
    </lineage>
</organism>
<sequence>MESENLIKQELEELQKQLGKKQKFEDAVSSLKSLLQQSYPSASTSLRKSFYTVICRVATVLKTRYTAPGFWSAGLGLFEQAISFVSEPSEKEHLKVCIAQARENLHLEDNPSQTLQTAVNRENRGYLFEGHLTVDQEPPQPDWMVQANLLAAAARLFEAESSQGLATNESTEDDAASVLEMLRNRLEEVVPLMETGGPVAPRVPPASKEVVAKLPVITLTEEILANMGKDAECAICRENLVLNDNMQELPCKHTFHPPCLKPWLEEHNSCPICRYELQTDDHAYESWKEREKEAEEERKGAANALRGGEFMYV</sequence>
<name>A0ACB0M3G1_TRIPR</name>
<dbReference type="EMBL" id="CASHSV030000716">
    <property type="protein sequence ID" value="CAJ2675138.1"/>
    <property type="molecule type" value="Genomic_DNA"/>
</dbReference>
<evidence type="ECO:0000313" key="1">
    <source>
        <dbReference type="EMBL" id="CAJ2675138.1"/>
    </source>
</evidence>